<proteinExistence type="predicted"/>
<organism evidence="2 3">
    <name type="scientific">Enterobacteria phage GEC-3S</name>
    <dbReference type="NCBI Taxonomy" id="1222338"/>
    <lineage>
        <taxon>Viruses</taxon>
        <taxon>Duplodnaviria</taxon>
        <taxon>Heunggongvirae</taxon>
        <taxon>Uroviricota</taxon>
        <taxon>Caudoviricetes</taxon>
        <taxon>Pantevenvirales</taxon>
        <taxon>Straboviridae</taxon>
        <taxon>Krischvirus</taxon>
        <taxon>Krischvirus gec3s</taxon>
    </lineage>
</organism>
<reference evidence="2 3" key="1">
    <citation type="submission" date="2012-08" db="EMBL/GenBank/DDBJ databases">
        <title>Selection and characterization of a candidate therapeutic bacteriophage that lyses the German Escherichia coli O104:H4 outbreak strain.</title>
        <authorList>
            <person name="Merabishvilli M."/>
            <person name="De Vos D."/>
            <person name="Verbeken G."/>
            <person name="Kropinski A."/>
            <person name="Vandenheuvel D."/>
            <person name="Lavigne R."/>
            <person name="Wattiau P."/>
            <person name="Mast J."/>
            <person name="Ragimbeau C."/>
            <person name="Mossong J."/>
            <person name="Scheres J."/>
            <person name="Chanishvili N."/>
            <person name="Vaneechoutte M."/>
            <person name="Pirnay J.P."/>
        </authorList>
    </citation>
    <scope>NUCLEOTIDE SEQUENCE [LARGE SCALE GENOMIC DNA]</scope>
</reference>
<keyword evidence="1" id="KW-0175">Coiled coil</keyword>
<dbReference type="Proteomes" id="UP000203896">
    <property type="component" value="Segment"/>
</dbReference>
<dbReference type="EMBL" id="HE978309">
    <property type="protein sequence ID" value="CEO90660.1"/>
    <property type="molecule type" value="Genomic_DNA"/>
</dbReference>
<sequence>MWVQDVWYTVTKENLDAFSDQSCANSSIAGILTDVFGGVDKIRFKVVVSSLGQVKDLYTEDKDLDLELRLRIDNASLGYWFEDNEYEYFTPAIKVFATKLEAVLNIRPINVDGYIIKNIQDWELYLDQVIRNSKQEAANKKRQEIKQLKAELEAKEKELAELVK</sequence>
<dbReference type="RefSeq" id="YP_009118740.1">
    <property type="nucleotide sequence ID" value="NC_025425.1"/>
</dbReference>
<dbReference type="GeneID" id="23301316"/>
<gene>
    <name evidence="2" type="ORF">BN201_0057</name>
</gene>
<evidence type="ECO:0000313" key="3">
    <source>
        <dbReference type="Proteomes" id="UP000203896"/>
    </source>
</evidence>
<evidence type="ECO:0000313" key="2">
    <source>
        <dbReference type="EMBL" id="CEO90660.1"/>
    </source>
</evidence>
<feature type="coiled-coil region" evidence="1">
    <location>
        <begin position="131"/>
        <end position="162"/>
    </location>
</feature>
<name>A0A0B7MKT0_9CAUD</name>
<protein>
    <submittedName>
        <fullName evidence="2">Uncharacterized protein</fullName>
    </submittedName>
</protein>
<keyword evidence="3" id="KW-1185">Reference proteome</keyword>
<dbReference type="KEGG" id="vg:23301316"/>
<evidence type="ECO:0000256" key="1">
    <source>
        <dbReference type="SAM" id="Coils"/>
    </source>
</evidence>
<accession>A0A0B7MKT0</accession>